<dbReference type="SUPFAM" id="SSF53223">
    <property type="entry name" value="Aminoacid dehydrogenase-like, N-terminal domain"/>
    <property type="match status" value="1"/>
</dbReference>
<dbReference type="Pfam" id="PF02812">
    <property type="entry name" value="ELFV_dehydrog_N"/>
    <property type="match status" value="1"/>
</dbReference>
<dbReference type="InterPro" id="IPR006096">
    <property type="entry name" value="Glu/Leu/Phe/Val/Trp_DH_C"/>
</dbReference>
<dbReference type="SMART" id="SM00839">
    <property type="entry name" value="ELFV_dehydrog"/>
    <property type="match status" value="1"/>
</dbReference>
<gene>
    <name evidence="9" type="primary">gdhA</name>
    <name evidence="9" type="ORF">ACJ8NA_27650</name>
</gene>
<comment type="function">
    <text evidence="1">Catalyzes the reversible oxidative deamination of glutamate to alpha-ketoglutarate and ammonia.</text>
</comment>
<reference evidence="9 10" key="1">
    <citation type="submission" date="2024-12" db="EMBL/GenBank/DDBJ databases">
        <title>Pseudomonas species isolated from Lotus nodules promote plant growth.</title>
        <authorList>
            <person name="Yu Y.-H."/>
            <person name="Kurtenbach J."/>
            <person name="Crosbie D."/>
            <person name="Brachmann A."/>
            <person name="Marin M."/>
        </authorList>
    </citation>
    <scope>NUCLEOTIDE SEQUENCE [LARGE SCALE GENOMIC DNA]</scope>
    <source>
        <strain evidence="9 10">PLb11B</strain>
    </source>
</reference>
<dbReference type="CDD" id="cd05313">
    <property type="entry name" value="NAD_bind_2_Glu_DH"/>
    <property type="match status" value="1"/>
</dbReference>
<evidence type="ECO:0000256" key="6">
    <source>
        <dbReference type="PIRNR" id="PIRNR000185"/>
    </source>
</evidence>
<dbReference type="Pfam" id="PF00208">
    <property type="entry name" value="ELFV_dehydrog"/>
    <property type="match status" value="1"/>
</dbReference>
<dbReference type="InterPro" id="IPR006095">
    <property type="entry name" value="Glu/Leu/Phe/Val/Trp_DH"/>
</dbReference>
<evidence type="ECO:0000256" key="4">
    <source>
        <dbReference type="ARBA" id="ARBA00023002"/>
    </source>
</evidence>
<evidence type="ECO:0000313" key="9">
    <source>
        <dbReference type="EMBL" id="MFL9002403.1"/>
    </source>
</evidence>
<protein>
    <recommendedName>
        <fullName evidence="6">Glutamate dehydrogenase</fullName>
    </recommendedName>
</protein>
<dbReference type="NCBIfam" id="NF006929">
    <property type="entry name" value="PRK09414.1"/>
    <property type="match status" value="1"/>
</dbReference>
<dbReference type="PROSITE" id="PS00074">
    <property type="entry name" value="GLFV_DEHYDROGENASE"/>
    <property type="match status" value="1"/>
</dbReference>
<dbReference type="PANTHER" id="PTHR43571">
    <property type="entry name" value="NADP-SPECIFIC GLUTAMATE DEHYDROGENASE 1-RELATED"/>
    <property type="match status" value="1"/>
</dbReference>
<evidence type="ECO:0000313" key="10">
    <source>
        <dbReference type="Proteomes" id="UP001628646"/>
    </source>
</evidence>
<comment type="subunit">
    <text evidence="3">Homohexamer.</text>
</comment>
<dbReference type="PIRSF" id="PIRSF000185">
    <property type="entry name" value="Glu_DH"/>
    <property type="match status" value="1"/>
</dbReference>
<feature type="domain" description="Glutamate/phenylalanine/leucine/valine/L-tryptophan dehydrogenase C-terminal" evidence="8">
    <location>
        <begin position="202"/>
        <end position="443"/>
    </location>
</feature>
<evidence type="ECO:0000256" key="5">
    <source>
        <dbReference type="ARBA" id="ARBA00048584"/>
    </source>
</evidence>
<evidence type="ECO:0000259" key="8">
    <source>
        <dbReference type="SMART" id="SM00839"/>
    </source>
</evidence>
<dbReference type="RefSeq" id="WP_407801057.1">
    <property type="nucleotide sequence ID" value="NZ_JBJNUX010000009.1"/>
</dbReference>
<keyword evidence="10" id="KW-1185">Reference proteome</keyword>
<dbReference type="InterPro" id="IPR033524">
    <property type="entry name" value="Glu/Leu/Phe/Val_DH_AS"/>
</dbReference>
<dbReference type="InterPro" id="IPR036291">
    <property type="entry name" value="NAD(P)-bd_dom_sf"/>
</dbReference>
<dbReference type="EMBL" id="JBJNUY010000016">
    <property type="protein sequence ID" value="MFL9002403.1"/>
    <property type="molecule type" value="Genomic_DNA"/>
</dbReference>
<dbReference type="InterPro" id="IPR046346">
    <property type="entry name" value="Aminoacid_DH-like_N_sf"/>
</dbReference>
<dbReference type="Gene3D" id="3.40.50.720">
    <property type="entry name" value="NAD(P)-binding Rossmann-like Domain"/>
    <property type="match status" value="1"/>
</dbReference>
<dbReference type="InterPro" id="IPR050724">
    <property type="entry name" value="Glu_Leu_Phe_Val_DH"/>
</dbReference>
<evidence type="ECO:0000256" key="2">
    <source>
        <dbReference type="ARBA" id="ARBA00006382"/>
    </source>
</evidence>
<dbReference type="Gene3D" id="1.10.285.10">
    <property type="entry name" value="Glutamate Dehydrogenase, chain A, domain 3"/>
    <property type="match status" value="2"/>
</dbReference>
<name>A0ABW8WBX8_9PSED</name>
<accession>A0ABW8WBX8</accession>
<dbReference type="InterPro" id="IPR006097">
    <property type="entry name" value="Glu/Leu/Phe/Val/Trp_DH_dimer"/>
</dbReference>
<proteinExistence type="inferred from homology"/>
<organism evidence="9 10">
    <name type="scientific">Pseudomonas azerbaijanorientalis</name>
    <dbReference type="NCBI Taxonomy" id="2842350"/>
    <lineage>
        <taxon>Bacteria</taxon>
        <taxon>Pseudomonadati</taxon>
        <taxon>Pseudomonadota</taxon>
        <taxon>Gammaproteobacteria</taxon>
        <taxon>Pseudomonadales</taxon>
        <taxon>Pseudomonadaceae</taxon>
        <taxon>Pseudomonas</taxon>
    </lineage>
</organism>
<evidence type="ECO:0000256" key="7">
    <source>
        <dbReference type="RuleBase" id="RU004417"/>
    </source>
</evidence>
<dbReference type="SUPFAM" id="SSF51735">
    <property type="entry name" value="NAD(P)-binding Rossmann-fold domains"/>
    <property type="match status" value="1"/>
</dbReference>
<comment type="caution">
    <text evidence="9">The sequence shown here is derived from an EMBL/GenBank/DDBJ whole genome shotgun (WGS) entry which is preliminary data.</text>
</comment>
<dbReference type="GO" id="GO:0004354">
    <property type="term" value="F:glutamate dehydrogenase (NADP+) activity"/>
    <property type="evidence" value="ECO:0007669"/>
    <property type="project" value="UniProtKB-EC"/>
</dbReference>
<evidence type="ECO:0000256" key="1">
    <source>
        <dbReference type="ARBA" id="ARBA00003868"/>
    </source>
</evidence>
<evidence type="ECO:0000256" key="3">
    <source>
        <dbReference type="ARBA" id="ARBA00011643"/>
    </source>
</evidence>
<dbReference type="Gene3D" id="3.40.50.10860">
    <property type="entry name" value="Leucine Dehydrogenase, chain A, domain 1"/>
    <property type="match status" value="1"/>
</dbReference>
<dbReference type="Proteomes" id="UP001628646">
    <property type="component" value="Unassembled WGS sequence"/>
</dbReference>
<comment type="similarity">
    <text evidence="2 6 7">Belongs to the Glu/Leu/Phe/Val dehydrogenases family.</text>
</comment>
<sequence>MIESVESFLARLKKRDPDQPEFHQAVEEVLRTLWPFLEVNPHYLTSGILERICEPERAVVFRVSWVDDQGKVQVNRGFRIQMNSAIGPYKGGLRFHPSVNMGVLKFLAFEQTFKNSLTSLPMGGGKGGSDFDPKGKSDAEVMRFCQAFMSELYRHIGADVDVPAGDIGVGAREIGFLFGQYKRLSNQFTSVLTGKGPSYGGSLIRPEATGFGCVYFAEEMLKRRGLAVEGKRVAISGSGNVAQYAARKVMDLGGKVISLSDSEGTLYCESGLTEEQWLAVLELKNVQRGRIRELAGRFGLEFRAGELPWSLSCDIALPCATQNELDAEAARTLLRNGCICVAEGANMPTTLEAVDLFIDADILFAPGKASNAGGVAVSGLEMSQNAMRLAWTGGEVDSKLHAIMQSIHHACVHYGEENGRVNYVKGANIAGFVKVADAMLAQGVV</sequence>
<dbReference type="InterPro" id="IPR014362">
    <property type="entry name" value="Glu_DH"/>
</dbReference>
<keyword evidence="4 6" id="KW-0560">Oxidoreductase</keyword>
<dbReference type="PANTHER" id="PTHR43571:SF1">
    <property type="entry name" value="NADP-SPECIFIC GLUTAMATE DEHYDROGENASE 1-RELATED"/>
    <property type="match status" value="1"/>
</dbReference>
<comment type="catalytic activity">
    <reaction evidence="5">
        <text>L-glutamate + NADP(+) + H2O = 2-oxoglutarate + NH4(+) + NADPH + H(+)</text>
        <dbReference type="Rhea" id="RHEA:11612"/>
        <dbReference type="ChEBI" id="CHEBI:15377"/>
        <dbReference type="ChEBI" id="CHEBI:15378"/>
        <dbReference type="ChEBI" id="CHEBI:16810"/>
        <dbReference type="ChEBI" id="CHEBI:28938"/>
        <dbReference type="ChEBI" id="CHEBI:29985"/>
        <dbReference type="ChEBI" id="CHEBI:57783"/>
        <dbReference type="ChEBI" id="CHEBI:58349"/>
        <dbReference type="EC" id="1.4.1.4"/>
    </reaction>
</comment>
<dbReference type="PRINTS" id="PR00082">
    <property type="entry name" value="GLFDHDRGNASE"/>
</dbReference>
<dbReference type="InterPro" id="IPR033922">
    <property type="entry name" value="NAD_bind_Glu_DH"/>
</dbReference>